<evidence type="ECO:0000256" key="7">
    <source>
        <dbReference type="RuleBase" id="RU003934"/>
    </source>
</evidence>
<proteinExistence type="inferred from homology"/>
<evidence type="ECO:0000256" key="3">
    <source>
        <dbReference type="ARBA" id="ARBA00022884"/>
    </source>
</evidence>
<evidence type="ECO:0000256" key="4">
    <source>
        <dbReference type="ARBA" id="ARBA00022980"/>
    </source>
</evidence>
<dbReference type="Pfam" id="PF00276">
    <property type="entry name" value="Ribosomal_L23"/>
    <property type="match status" value="1"/>
</dbReference>
<dbReference type="InterPro" id="IPR013025">
    <property type="entry name" value="Ribosomal_uL23-like"/>
</dbReference>
<comment type="function">
    <text evidence="6">One of the early assembly proteins it binds 23S rRNA. One of the proteins that surrounds the polypeptide exit tunnel on the outside of the ribosome. Forms the main docking site for trigger factor binding to the ribosome.</text>
</comment>
<name>A0A938BQT2_UNCEI</name>
<evidence type="ECO:0000313" key="8">
    <source>
        <dbReference type="EMBL" id="MBM3317537.1"/>
    </source>
</evidence>
<dbReference type="InterPro" id="IPR012678">
    <property type="entry name" value="Ribosomal_uL23/eL15/eS24_sf"/>
</dbReference>
<dbReference type="InterPro" id="IPR001014">
    <property type="entry name" value="Ribosomal_uL23_CS"/>
</dbReference>
<dbReference type="InterPro" id="IPR012677">
    <property type="entry name" value="Nucleotide-bd_a/b_plait_sf"/>
</dbReference>
<keyword evidence="2 6" id="KW-0699">rRNA-binding</keyword>
<dbReference type="Gene3D" id="3.30.70.330">
    <property type="match status" value="1"/>
</dbReference>
<dbReference type="HAMAP" id="MF_01369_B">
    <property type="entry name" value="Ribosomal_uL23_B"/>
    <property type="match status" value="1"/>
</dbReference>
<comment type="similarity">
    <text evidence="1 6 7">Belongs to the universal ribosomal protein uL23 family.</text>
</comment>
<dbReference type="GO" id="GO:1990904">
    <property type="term" value="C:ribonucleoprotein complex"/>
    <property type="evidence" value="ECO:0007669"/>
    <property type="project" value="UniProtKB-KW"/>
</dbReference>
<dbReference type="NCBIfam" id="NF004363">
    <property type="entry name" value="PRK05738.2-4"/>
    <property type="match status" value="1"/>
</dbReference>
<dbReference type="GO" id="GO:0019843">
    <property type="term" value="F:rRNA binding"/>
    <property type="evidence" value="ECO:0007669"/>
    <property type="project" value="UniProtKB-UniRule"/>
</dbReference>
<organism evidence="8 9">
    <name type="scientific">Eiseniibacteriota bacterium</name>
    <dbReference type="NCBI Taxonomy" id="2212470"/>
    <lineage>
        <taxon>Bacteria</taxon>
        <taxon>Candidatus Eiseniibacteriota</taxon>
    </lineage>
</organism>
<keyword evidence="5 6" id="KW-0687">Ribonucleoprotein</keyword>
<dbReference type="SUPFAM" id="SSF54189">
    <property type="entry name" value="Ribosomal proteins S24e, L23 and L15e"/>
    <property type="match status" value="1"/>
</dbReference>
<comment type="subunit">
    <text evidence="6">Part of the 50S ribosomal subunit. Contacts protein L29, and trigger factor when it is bound to the ribosome.</text>
</comment>
<keyword evidence="3 6" id="KW-0694">RNA-binding</keyword>
<evidence type="ECO:0000256" key="1">
    <source>
        <dbReference type="ARBA" id="ARBA00006700"/>
    </source>
</evidence>
<evidence type="ECO:0000256" key="5">
    <source>
        <dbReference type="ARBA" id="ARBA00023274"/>
    </source>
</evidence>
<dbReference type="AlphaFoldDB" id="A0A938BQT2"/>
<dbReference type="GO" id="GO:0003735">
    <property type="term" value="F:structural constituent of ribosome"/>
    <property type="evidence" value="ECO:0007669"/>
    <property type="project" value="InterPro"/>
</dbReference>
<reference evidence="8" key="1">
    <citation type="submission" date="2019-03" db="EMBL/GenBank/DDBJ databases">
        <title>Lake Tanganyika Metagenome-Assembled Genomes (MAGs).</title>
        <authorList>
            <person name="Tran P."/>
        </authorList>
    </citation>
    <scope>NUCLEOTIDE SEQUENCE</scope>
    <source>
        <strain evidence="8">M_DeepCast_400m_m2_100</strain>
    </source>
</reference>
<dbReference type="EMBL" id="VGIY01000139">
    <property type="protein sequence ID" value="MBM3317537.1"/>
    <property type="molecule type" value="Genomic_DNA"/>
</dbReference>
<evidence type="ECO:0000256" key="6">
    <source>
        <dbReference type="HAMAP-Rule" id="MF_01369"/>
    </source>
</evidence>
<sequence length="100" mass="11278">MNLDPHTIIRRALITEKGARIREQGKTGSRYLFDVHLSANKVQIAQAVKTVFGVDAVAVRTMGMRGKSKRMGRFEGRRSHWKKAIVTLKPGQTIDVFDEV</sequence>
<evidence type="ECO:0000256" key="2">
    <source>
        <dbReference type="ARBA" id="ARBA00022730"/>
    </source>
</evidence>
<accession>A0A938BQT2</accession>
<evidence type="ECO:0000313" key="9">
    <source>
        <dbReference type="Proteomes" id="UP000748308"/>
    </source>
</evidence>
<dbReference type="PROSITE" id="PS00050">
    <property type="entry name" value="RIBOSOMAL_L23"/>
    <property type="match status" value="1"/>
</dbReference>
<gene>
    <name evidence="6 8" type="primary">rplW</name>
    <name evidence="8" type="ORF">FJY75_06750</name>
</gene>
<keyword evidence="4 6" id="KW-0689">Ribosomal protein</keyword>
<protein>
    <recommendedName>
        <fullName evidence="6">Large ribosomal subunit protein uL23</fullName>
    </recommendedName>
</protein>
<comment type="caution">
    <text evidence="8">The sequence shown here is derived from an EMBL/GenBank/DDBJ whole genome shotgun (WGS) entry which is preliminary data.</text>
</comment>
<dbReference type="GO" id="GO:0006412">
    <property type="term" value="P:translation"/>
    <property type="evidence" value="ECO:0007669"/>
    <property type="project" value="UniProtKB-UniRule"/>
</dbReference>
<dbReference type="GO" id="GO:0005840">
    <property type="term" value="C:ribosome"/>
    <property type="evidence" value="ECO:0007669"/>
    <property type="project" value="UniProtKB-KW"/>
</dbReference>
<dbReference type="PANTHER" id="PTHR11620">
    <property type="entry name" value="60S RIBOSOMAL PROTEIN L23A"/>
    <property type="match status" value="1"/>
</dbReference>
<dbReference type="Proteomes" id="UP000748308">
    <property type="component" value="Unassembled WGS sequence"/>
</dbReference>